<dbReference type="Gene3D" id="3.30.40.10">
    <property type="entry name" value="Zinc/RING finger domain, C3HC4 (zinc finger)"/>
    <property type="match status" value="1"/>
</dbReference>
<dbReference type="PROSITE" id="PS50089">
    <property type="entry name" value="ZF_RING_2"/>
    <property type="match status" value="1"/>
</dbReference>
<keyword evidence="3" id="KW-0479">Metal-binding</keyword>
<dbReference type="InterPro" id="IPR053238">
    <property type="entry name" value="RING-H2_zinc_finger"/>
</dbReference>
<evidence type="ECO:0000256" key="4">
    <source>
        <dbReference type="ARBA" id="ARBA00022771"/>
    </source>
</evidence>
<keyword evidence="9" id="KW-0812">Transmembrane</keyword>
<evidence type="ECO:0000256" key="6">
    <source>
        <dbReference type="ARBA" id="ARBA00022833"/>
    </source>
</evidence>
<keyword evidence="9" id="KW-1133">Transmembrane helix</keyword>
<keyword evidence="9" id="KW-0472">Membrane</keyword>
<evidence type="ECO:0000313" key="12">
    <source>
        <dbReference type="Proteomes" id="UP001630127"/>
    </source>
</evidence>
<dbReference type="SUPFAM" id="SSF57850">
    <property type="entry name" value="RING/U-box"/>
    <property type="match status" value="1"/>
</dbReference>
<sequence>MVVDAGAIIILVIVFLMIIFAATILVCVSKMGDAQLAAAEEEATRQREILQAHPRNHVVFTSTNSGGEGGEIRNHQNIPRPKKPRSEILFKGSQYDFECAICCSEAKQDVPSLPCMWSVLEGCQHWFHSDCIKMWLAINRTCPLCRKFVH</sequence>
<dbReference type="SMART" id="SM00184">
    <property type="entry name" value="RING"/>
    <property type="match status" value="1"/>
</dbReference>
<accession>A0ABD3AIH2</accession>
<comment type="similarity">
    <text evidence="7">Belongs to the RING-type zinc finger family. ATL subfamily.</text>
</comment>
<dbReference type="Pfam" id="PF13639">
    <property type="entry name" value="zf-RING_2"/>
    <property type="match status" value="1"/>
</dbReference>
<organism evidence="11 12">
    <name type="scientific">Cinchona calisaya</name>
    <dbReference type="NCBI Taxonomy" id="153742"/>
    <lineage>
        <taxon>Eukaryota</taxon>
        <taxon>Viridiplantae</taxon>
        <taxon>Streptophyta</taxon>
        <taxon>Embryophyta</taxon>
        <taxon>Tracheophyta</taxon>
        <taxon>Spermatophyta</taxon>
        <taxon>Magnoliopsida</taxon>
        <taxon>eudicotyledons</taxon>
        <taxon>Gunneridae</taxon>
        <taxon>Pentapetalae</taxon>
        <taxon>asterids</taxon>
        <taxon>lamiids</taxon>
        <taxon>Gentianales</taxon>
        <taxon>Rubiaceae</taxon>
        <taxon>Cinchonoideae</taxon>
        <taxon>Cinchoneae</taxon>
        <taxon>Cinchona</taxon>
    </lineage>
</organism>
<dbReference type="EC" id="2.3.2.27" evidence="2"/>
<comment type="catalytic activity">
    <reaction evidence="1">
        <text>S-ubiquitinyl-[E2 ubiquitin-conjugating enzyme]-L-cysteine + [acceptor protein]-L-lysine = [E2 ubiquitin-conjugating enzyme]-L-cysteine + N(6)-ubiquitinyl-[acceptor protein]-L-lysine.</text>
        <dbReference type="EC" id="2.3.2.27"/>
    </reaction>
</comment>
<gene>
    <name evidence="11" type="ORF">ACH5RR_009680</name>
</gene>
<keyword evidence="5" id="KW-0833">Ubl conjugation pathway</keyword>
<evidence type="ECO:0000256" key="1">
    <source>
        <dbReference type="ARBA" id="ARBA00000900"/>
    </source>
</evidence>
<dbReference type="PANTHER" id="PTHR14155">
    <property type="entry name" value="RING FINGER DOMAIN-CONTAINING"/>
    <property type="match status" value="1"/>
</dbReference>
<evidence type="ECO:0000256" key="2">
    <source>
        <dbReference type="ARBA" id="ARBA00012483"/>
    </source>
</evidence>
<dbReference type="PANTHER" id="PTHR14155:SF627">
    <property type="entry name" value="OS06G0192800 PROTEIN"/>
    <property type="match status" value="1"/>
</dbReference>
<evidence type="ECO:0000256" key="7">
    <source>
        <dbReference type="ARBA" id="ARBA00024209"/>
    </source>
</evidence>
<dbReference type="GO" id="GO:0008270">
    <property type="term" value="F:zinc ion binding"/>
    <property type="evidence" value="ECO:0007669"/>
    <property type="project" value="UniProtKB-KW"/>
</dbReference>
<name>A0ABD3AIH2_9GENT</name>
<dbReference type="InterPro" id="IPR013083">
    <property type="entry name" value="Znf_RING/FYVE/PHD"/>
</dbReference>
<proteinExistence type="inferred from homology"/>
<comment type="caution">
    <text evidence="11">The sequence shown here is derived from an EMBL/GenBank/DDBJ whole genome shotgun (WGS) entry which is preliminary data.</text>
</comment>
<keyword evidence="6" id="KW-0862">Zinc</keyword>
<dbReference type="AlphaFoldDB" id="A0ABD3AIH2"/>
<protein>
    <recommendedName>
        <fullName evidence="2">RING-type E3 ubiquitin transferase</fullName>
        <ecNumber evidence="2">2.3.2.27</ecNumber>
    </recommendedName>
</protein>
<evidence type="ECO:0000259" key="10">
    <source>
        <dbReference type="PROSITE" id="PS50089"/>
    </source>
</evidence>
<dbReference type="GO" id="GO:0061630">
    <property type="term" value="F:ubiquitin protein ligase activity"/>
    <property type="evidence" value="ECO:0007669"/>
    <property type="project" value="UniProtKB-EC"/>
</dbReference>
<dbReference type="InterPro" id="IPR001841">
    <property type="entry name" value="Znf_RING"/>
</dbReference>
<reference evidence="11 12" key="1">
    <citation type="submission" date="2024-11" db="EMBL/GenBank/DDBJ databases">
        <title>A near-complete genome assembly of Cinchona calisaya.</title>
        <authorList>
            <person name="Lian D.C."/>
            <person name="Zhao X.W."/>
            <person name="Wei L."/>
        </authorList>
    </citation>
    <scope>NUCLEOTIDE SEQUENCE [LARGE SCALE GENOMIC DNA]</scope>
    <source>
        <tissue evidence="11">Nenye</tissue>
    </source>
</reference>
<keyword evidence="4 8" id="KW-0863">Zinc-finger</keyword>
<evidence type="ECO:0000256" key="9">
    <source>
        <dbReference type="SAM" id="Phobius"/>
    </source>
</evidence>
<feature type="domain" description="RING-type" evidence="10">
    <location>
        <begin position="99"/>
        <end position="146"/>
    </location>
</feature>
<feature type="transmembrane region" description="Helical" evidence="9">
    <location>
        <begin position="6"/>
        <end position="28"/>
    </location>
</feature>
<dbReference type="EMBL" id="JBJUIK010000004">
    <property type="protein sequence ID" value="KAL3530358.1"/>
    <property type="molecule type" value="Genomic_DNA"/>
</dbReference>
<dbReference type="Proteomes" id="UP001630127">
    <property type="component" value="Unassembled WGS sequence"/>
</dbReference>
<evidence type="ECO:0000256" key="5">
    <source>
        <dbReference type="ARBA" id="ARBA00022786"/>
    </source>
</evidence>
<evidence type="ECO:0000256" key="3">
    <source>
        <dbReference type="ARBA" id="ARBA00022723"/>
    </source>
</evidence>
<keyword evidence="12" id="KW-1185">Reference proteome</keyword>
<evidence type="ECO:0000256" key="8">
    <source>
        <dbReference type="PROSITE-ProRule" id="PRU00175"/>
    </source>
</evidence>
<evidence type="ECO:0000313" key="11">
    <source>
        <dbReference type="EMBL" id="KAL3530358.1"/>
    </source>
</evidence>